<organism evidence="1 2">
    <name type="scientific">Caldithrix abyssi DSM 13497</name>
    <dbReference type="NCBI Taxonomy" id="880073"/>
    <lineage>
        <taxon>Bacteria</taxon>
        <taxon>Pseudomonadati</taxon>
        <taxon>Calditrichota</taxon>
        <taxon>Calditrichia</taxon>
        <taxon>Calditrichales</taxon>
        <taxon>Calditrichaceae</taxon>
        <taxon>Caldithrix</taxon>
    </lineage>
</organism>
<evidence type="ECO:0000313" key="2">
    <source>
        <dbReference type="Proteomes" id="UP000183868"/>
    </source>
</evidence>
<dbReference type="KEGG" id="caby:Cabys_1212"/>
<accession>A0A1J1C6P2</accession>
<proteinExistence type="predicted"/>
<dbReference type="EMBL" id="CP018099">
    <property type="protein sequence ID" value="APF17961.1"/>
    <property type="molecule type" value="Genomic_DNA"/>
</dbReference>
<gene>
    <name evidence="1" type="ORF">Cabys_1212</name>
</gene>
<evidence type="ECO:0000313" key="1">
    <source>
        <dbReference type="EMBL" id="APF17961.1"/>
    </source>
</evidence>
<protein>
    <submittedName>
        <fullName evidence="1">Uncharacterized protein</fullName>
    </submittedName>
</protein>
<dbReference type="AlphaFoldDB" id="A0A1J1C6P2"/>
<sequence>MNFIRFYQTQLPTESLFILFAAAEKAAQKTITALGPHLITAFAI</sequence>
<reference evidence="1 2" key="1">
    <citation type="submission" date="2016-11" db="EMBL/GenBank/DDBJ databases">
        <title>Genomic analysis of Caldithrix abyssi and proposal of a novel bacterial phylum Caldithrichaeota.</title>
        <authorList>
            <person name="Kublanov I."/>
            <person name="Sigalova O."/>
            <person name="Gavrilov S."/>
            <person name="Lebedinsky A."/>
            <person name="Ivanova N."/>
            <person name="Daum C."/>
            <person name="Reddy T."/>
            <person name="Klenk H.P."/>
            <person name="Goker M."/>
            <person name="Reva O."/>
            <person name="Miroshnichenko M."/>
            <person name="Kyprides N."/>
            <person name="Woyke T."/>
            <person name="Gelfand M."/>
        </authorList>
    </citation>
    <scope>NUCLEOTIDE SEQUENCE [LARGE SCALE GENOMIC DNA]</scope>
    <source>
        <strain evidence="1 2">LF13</strain>
    </source>
</reference>
<name>A0A1J1C6P2_CALAY</name>
<dbReference type="Proteomes" id="UP000183868">
    <property type="component" value="Chromosome"/>
</dbReference>